<dbReference type="Proteomes" id="UP001497497">
    <property type="component" value="Unassembled WGS sequence"/>
</dbReference>
<protein>
    <submittedName>
        <fullName evidence="2">Uncharacterized protein</fullName>
    </submittedName>
</protein>
<feature type="transmembrane region" description="Helical" evidence="1">
    <location>
        <begin position="21"/>
        <end position="45"/>
    </location>
</feature>
<name>A0AAV2H7X2_LYMST</name>
<evidence type="ECO:0000256" key="1">
    <source>
        <dbReference type="SAM" id="Phobius"/>
    </source>
</evidence>
<proteinExistence type="predicted"/>
<keyword evidence="1" id="KW-0472">Membrane</keyword>
<evidence type="ECO:0000313" key="3">
    <source>
        <dbReference type="Proteomes" id="UP001497497"/>
    </source>
</evidence>
<keyword evidence="1" id="KW-1133">Transmembrane helix</keyword>
<keyword evidence="3" id="KW-1185">Reference proteome</keyword>
<sequence length="112" mass="12956">MRKQTVGTGKLKKMRLHCSEGILILWLASVVQLNASTFAFSLSYWGSYGYYKIIFSTRQLVRFRHCVCNTSIQTCVLDLHVSNAEISVTDIKPYNIVYKGNYSNYYVCYFNI</sequence>
<feature type="non-terminal residue" evidence="2">
    <location>
        <position position="112"/>
    </location>
</feature>
<accession>A0AAV2H7X2</accession>
<dbReference type="AlphaFoldDB" id="A0AAV2H7X2"/>
<comment type="caution">
    <text evidence="2">The sequence shown here is derived from an EMBL/GenBank/DDBJ whole genome shotgun (WGS) entry which is preliminary data.</text>
</comment>
<organism evidence="2 3">
    <name type="scientific">Lymnaea stagnalis</name>
    <name type="common">Great pond snail</name>
    <name type="synonym">Helix stagnalis</name>
    <dbReference type="NCBI Taxonomy" id="6523"/>
    <lineage>
        <taxon>Eukaryota</taxon>
        <taxon>Metazoa</taxon>
        <taxon>Spiralia</taxon>
        <taxon>Lophotrochozoa</taxon>
        <taxon>Mollusca</taxon>
        <taxon>Gastropoda</taxon>
        <taxon>Heterobranchia</taxon>
        <taxon>Euthyneura</taxon>
        <taxon>Panpulmonata</taxon>
        <taxon>Hygrophila</taxon>
        <taxon>Lymnaeoidea</taxon>
        <taxon>Lymnaeidae</taxon>
        <taxon>Lymnaea</taxon>
    </lineage>
</organism>
<gene>
    <name evidence="2" type="ORF">GSLYS_00002749001</name>
</gene>
<evidence type="ECO:0000313" key="2">
    <source>
        <dbReference type="EMBL" id="CAL1528579.1"/>
    </source>
</evidence>
<reference evidence="2 3" key="1">
    <citation type="submission" date="2024-04" db="EMBL/GenBank/DDBJ databases">
        <authorList>
            <consortium name="Genoscope - CEA"/>
            <person name="William W."/>
        </authorList>
    </citation>
    <scope>NUCLEOTIDE SEQUENCE [LARGE SCALE GENOMIC DNA]</scope>
</reference>
<keyword evidence="1" id="KW-0812">Transmembrane</keyword>
<dbReference type="EMBL" id="CAXITT010000034">
    <property type="protein sequence ID" value="CAL1528579.1"/>
    <property type="molecule type" value="Genomic_DNA"/>
</dbReference>